<proteinExistence type="predicted"/>
<reference evidence="2 3" key="1">
    <citation type="submission" date="2020-08" db="EMBL/GenBank/DDBJ databases">
        <title>Genomic Encyclopedia of Type Strains, Phase IV (KMG-IV): sequencing the most valuable type-strain genomes for metagenomic binning, comparative biology and taxonomic classification.</title>
        <authorList>
            <person name="Goeker M."/>
        </authorList>
    </citation>
    <scope>NUCLEOTIDE SEQUENCE [LARGE SCALE GENOMIC DNA]</scope>
    <source>
        <strain evidence="2 3">DSM 28760</strain>
    </source>
</reference>
<sequence length="150" mass="17042">MIRLMFVGLWVCAVTLISSYSVAQWSSSLPAEEPQSAYFEGLEYRKVRAINVPVVTDNEVKGYVVAQFVYTADARTLRELSIPPESLVVDRAFRLIYDDTDRQFDGVNKKNLDKLTTEIKTSVNGVFGAEIVKDVLIEELNYIDKRDILK</sequence>
<protein>
    <recommendedName>
        <fullName evidence="4">Flagellar protein FliL</fullName>
    </recommendedName>
</protein>
<evidence type="ECO:0000313" key="2">
    <source>
        <dbReference type="EMBL" id="MBB3808001.1"/>
    </source>
</evidence>
<dbReference type="EMBL" id="JACICC010000001">
    <property type="protein sequence ID" value="MBB3808001.1"/>
    <property type="molecule type" value="Genomic_DNA"/>
</dbReference>
<dbReference type="RefSeq" id="WP_183750053.1">
    <property type="nucleotide sequence ID" value="NZ_JACICC010000001.1"/>
</dbReference>
<evidence type="ECO:0000256" key="1">
    <source>
        <dbReference type="SAM" id="SignalP"/>
    </source>
</evidence>
<dbReference type="AlphaFoldDB" id="A0A7W5Z0Z2"/>
<feature type="chain" id="PRO_5030633937" description="Flagellar protein FliL" evidence="1">
    <location>
        <begin position="24"/>
        <end position="150"/>
    </location>
</feature>
<feature type="signal peptide" evidence="1">
    <location>
        <begin position="1"/>
        <end position="23"/>
    </location>
</feature>
<evidence type="ECO:0008006" key="4">
    <source>
        <dbReference type="Google" id="ProtNLM"/>
    </source>
</evidence>
<organism evidence="2 3">
    <name type="scientific">Pseudochelatococcus contaminans</name>
    <dbReference type="NCBI Taxonomy" id="1538103"/>
    <lineage>
        <taxon>Bacteria</taxon>
        <taxon>Pseudomonadati</taxon>
        <taxon>Pseudomonadota</taxon>
        <taxon>Alphaproteobacteria</taxon>
        <taxon>Hyphomicrobiales</taxon>
        <taxon>Chelatococcaceae</taxon>
        <taxon>Pseudochelatococcus</taxon>
    </lineage>
</organism>
<dbReference type="Proteomes" id="UP000537592">
    <property type="component" value="Unassembled WGS sequence"/>
</dbReference>
<keyword evidence="1" id="KW-0732">Signal</keyword>
<keyword evidence="3" id="KW-1185">Reference proteome</keyword>
<gene>
    <name evidence="2" type="ORF">FHS81_000055</name>
</gene>
<name>A0A7W5Z0Z2_9HYPH</name>
<accession>A0A7W5Z0Z2</accession>
<evidence type="ECO:0000313" key="3">
    <source>
        <dbReference type="Proteomes" id="UP000537592"/>
    </source>
</evidence>
<comment type="caution">
    <text evidence="2">The sequence shown here is derived from an EMBL/GenBank/DDBJ whole genome shotgun (WGS) entry which is preliminary data.</text>
</comment>